<dbReference type="PROSITE" id="PS50932">
    <property type="entry name" value="HTH_LACI_2"/>
    <property type="match status" value="1"/>
</dbReference>
<dbReference type="PANTHER" id="PTHR30146:SF109">
    <property type="entry name" value="HTH-TYPE TRANSCRIPTIONAL REGULATOR GALS"/>
    <property type="match status" value="1"/>
</dbReference>
<feature type="domain" description="HTH cro/C1-type" evidence="5">
    <location>
        <begin position="3"/>
        <end position="54"/>
    </location>
</feature>
<dbReference type="Gene3D" id="3.40.50.2300">
    <property type="match status" value="2"/>
</dbReference>
<protein>
    <submittedName>
        <fullName evidence="6">DNA-binding LacI/PurR family transcriptional regulator</fullName>
    </submittedName>
</protein>
<keyword evidence="1" id="KW-0805">Transcription regulation</keyword>
<dbReference type="CDD" id="cd01392">
    <property type="entry name" value="HTH_LacI"/>
    <property type="match status" value="1"/>
</dbReference>
<feature type="domain" description="HTH lacI-type" evidence="4">
    <location>
        <begin position="6"/>
        <end position="60"/>
    </location>
</feature>
<reference evidence="6 7" key="1">
    <citation type="submission" date="2024-06" db="EMBL/GenBank/DDBJ databases">
        <title>Genomic Encyclopedia of Type Strains, Phase IV (KMG-IV): sequencing the most valuable type-strain genomes for metagenomic binning, comparative biology and taxonomic classification.</title>
        <authorList>
            <person name="Goeker M."/>
        </authorList>
    </citation>
    <scope>NUCLEOTIDE SEQUENCE [LARGE SCALE GENOMIC DNA]</scope>
    <source>
        <strain evidence="6 7">DSM 29492</strain>
    </source>
</reference>
<dbReference type="InterPro" id="IPR028082">
    <property type="entry name" value="Peripla_BP_I"/>
</dbReference>
<evidence type="ECO:0000256" key="2">
    <source>
        <dbReference type="ARBA" id="ARBA00023125"/>
    </source>
</evidence>
<dbReference type="SUPFAM" id="SSF47413">
    <property type="entry name" value="lambda repressor-like DNA-binding domains"/>
    <property type="match status" value="1"/>
</dbReference>
<dbReference type="InterPro" id="IPR000843">
    <property type="entry name" value="HTH_LacI"/>
</dbReference>
<sequence length="339" mass="38839">MTKKKVTITQVAKYAGVSVGTVSNYLNGTVSVSPEKAEKVQQAINDLDYTPDALASSLRSKNSKTIYVLTPNLRNAFYTNIISALMEYAYKAGYSVNISGYEYSDERERKQLRLLGSCKQGSSVIIFNGYNDETEIRRLVKKDMHVILADRQTFVKNTSSVNYENHQVVFELVRLLKEKGYQTIGLMAELTELENIRKRRDSFIEAMHYYGFKNPEECVFEDKSLSLDKLRNSYLYMKWLLEHNKKENLPKAWIATSDYLAIGMMRAINEKGYSIPGDFGIVGFDNLDLSGYINPRLTTAEQDQELFGKTLWEVVKRMKQTGKTEQIVLPQKIIIRESC</sequence>
<dbReference type="CDD" id="cd06267">
    <property type="entry name" value="PBP1_LacI_sugar_binding-like"/>
    <property type="match status" value="1"/>
</dbReference>
<dbReference type="InterPro" id="IPR010982">
    <property type="entry name" value="Lambda_DNA-bd_dom_sf"/>
</dbReference>
<gene>
    <name evidence="6" type="ORF">ABID24_000980</name>
</gene>
<evidence type="ECO:0000256" key="1">
    <source>
        <dbReference type="ARBA" id="ARBA00023015"/>
    </source>
</evidence>
<keyword evidence="2 6" id="KW-0238">DNA-binding</keyword>
<dbReference type="EMBL" id="JBEPMJ010000005">
    <property type="protein sequence ID" value="MET3749746.1"/>
    <property type="molecule type" value="Genomic_DNA"/>
</dbReference>
<keyword evidence="3" id="KW-0804">Transcription</keyword>
<dbReference type="Proteomes" id="UP001549106">
    <property type="component" value="Unassembled WGS sequence"/>
</dbReference>
<evidence type="ECO:0000256" key="3">
    <source>
        <dbReference type="ARBA" id="ARBA00023163"/>
    </source>
</evidence>
<evidence type="ECO:0000313" key="7">
    <source>
        <dbReference type="Proteomes" id="UP001549106"/>
    </source>
</evidence>
<dbReference type="PANTHER" id="PTHR30146">
    <property type="entry name" value="LACI-RELATED TRANSCRIPTIONAL REPRESSOR"/>
    <property type="match status" value="1"/>
</dbReference>
<keyword evidence="7" id="KW-1185">Reference proteome</keyword>
<organism evidence="6 7">
    <name type="scientific">Blautia caecimuris</name>
    <dbReference type="NCBI Taxonomy" id="1796615"/>
    <lineage>
        <taxon>Bacteria</taxon>
        <taxon>Bacillati</taxon>
        <taxon>Bacillota</taxon>
        <taxon>Clostridia</taxon>
        <taxon>Lachnospirales</taxon>
        <taxon>Lachnospiraceae</taxon>
        <taxon>Blautia</taxon>
    </lineage>
</organism>
<evidence type="ECO:0000259" key="4">
    <source>
        <dbReference type="PROSITE" id="PS50932"/>
    </source>
</evidence>
<dbReference type="InterPro" id="IPR046335">
    <property type="entry name" value="LacI/GalR-like_sensor"/>
</dbReference>
<evidence type="ECO:0000259" key="5">
    <source>
        <dbReference type="PROSITE" id="PS50943"/>
    </source>
</evidence>
<dbReference type="Pfam" id="PF00356">
    <property type="entry name" value="LacI"/>
    <property type="match status" value="1"/>
</dbReference>
<dbReference type="PROSITE" id="PS50943">
    <property type="entry name" value="HTH_CROC1"/>
    <property type="match status" value="1"/>
</dbReference>
<dbReference type="Pfam" id="PF13377">
    <property type="entry name" value="Peripla_BP_3"/>
    <property type="match status" value="1"/>
</dbReference>
<name>A0ABV2LZX5_9FIRM</name>
<dbReference type="Gene3D" id="1.10.260.40">
    <property type="entry name" value="lambda repressor-like DNA-binding domains"/>
    <property type="match status" value="1"/>
</dbReference>
<accession>A0ABV2LZX5</accession>
<evidence type="ECO:0000313" key="6">
    <source>
        <dbReference type="EMBL" id="MET3749746.1"/>
    </source>
</evidence>
<dbReference type="SUPFAM" id="SSF53822">
    <property type="entry name" value="Periplasmic binding protein-like I"/>
    <property type="match status" value="1"/>
</dbReference>
<dbReference type="InterPro" id="IPR001387">
    <property type="entry name" value="Cro/C1-type_HTH"/>
</dbReference>
<dbReference type="GO" id="GO:0003677">
    <property type="term" value="F:DNA binding"/>
    <property type="evidence" value="ECO:0007669"/>
    <property type="project" value="UniProtKB-KW"/>
</dbReference>
<dbReference type="SMART" id="SM00354">
    <property type="entry name" value="HTH_LACI"/>
    <property type="match status" value="1"/>
</dbReference>
<dbReference type="RefSeq" id="WP_257464216.1">
    <property type="nucleotide sequence ID" value="NZ_BAABXP010000006.1"/>
</dbReference>
<proteinExistence type="predicted"/>
<comment type="caution">
    <text evidence="6">The sequence shown here is derived from an EMBL/GenBank/DDBJ whole genome shotgun (WGS) entry which is preliminary data.</text>
</comment>